<keyword evidence="8" id="KW-1185">Reference proteome</keyword>
<evidence type="ECO:0000256" key="5">
    <source>
        <dbReference type="ARBA" id="ARBA00023136"/>
    </source>
</evidence>
<feature type="transmembrane region" description="Helical" evidence="6">
    <location>
        <begin position="336"/>
        <end position="360"/>
    </location>
</feature>
<dbReference type="KEGG" id="llu:AKJ09_06077"/>
<organism evidence="7 8">
    <name type="scientific">Labilithrix luteola</name>
    <dbReference type="NCBI Taxonomy" id="1391654"/>
    <lineage>
        <taxon>Bacteria</taxon>
        <taxon>Pseudomonadati</taxon>
        <taxon>Myxococcota</taxon>
        <taxon>Polyangia</taxon>
        <taxon>Polyangiales</taxon>
        <taxon>Labilitrichaceae</taxon>
        <taxon>Labilithrix</taxon>
    </lineage>
</organism>
<evidence type="ECO:0000256" key="3">
    <source>
        <dbReference type="ARBA" id="ARBA00022692"/>
    </source>
</evidence>
<dbReference type="RefSeq" id="WP_146650871.1">
    <property type="nucleotide sequence ID" value="NZ_CP012333.1"/>
</dbReference>
<dbReference type="Proteomes" id="UP000064967">
    <property type="component" value="Chromosome"/>
</dbReference>
<evidence type="ECO:0000313" key="7">
    <source>
        <dbReference type="EMBL" id="AKU99413.1"/>
    </source>
</evidence>
<evidence type="ECO:0000256" key="4">
    <source>
        <dbReference type="ARBA" id="ARBA00022989"/>
    </source>
</evidence>
<feature type="transmembrane region" description="Helical" evidence="6">
    <location>
        <begin position="488"/>
        <end position="507"/>
    </location>
</feature>
<protein>
    <submittedName>
        <fullName evidence="7">Stage V sporulation protein B</fullName>
    </submittedName>
</protein>
<gene>
    <name evidence="7" type="ORF">AKJ09_06077</name>
</gene>
<feature type="transmembrane region" description="Helical" evidence="6">
    <location>
        <begin position="400"/>
        <end position="423"/>
    </location>
</feature>
<sequence>MTETKAPKQDEAKRAGRGGLAVLAAKVFFIVTGLVQQALLPRFISQADYGALSRVLAVSNVLNNVVVSSSTQGVSRTVAAAGAHSSEALRATLRVHGVVTLIFVALLALSAPFVAHFQQAPEVLSPLLVMTGVLAVYGVYAPLVGYLNGRGMFTKQAALDMIAATLRTLGLLGLGWLFVKNAGALAASLGTSPGVLGAAVGAVLAATGVFSVALRWAGTGKGWTGARPAGVPAARAYVSLIVPVMVAQLFTNGLMQADIFLLGRYLSLAAQNANLADASKASNEWVGAYRAAQLFAFLPYQLLFSVTQVLFPMLARARAEEGESRVAELVARGSRIGAIICGMLVAVVLAMPESLIKFAYGANIAKQGAPALHVLALGQTCFAMFGLATTVLVSLGRERVAMAMTAMALGLLATVCFVVIPGADFGAPQLISAATATTVALAVALVVSAATVKRVARAFVPLKTALRVGLCVALAFFAGSHMPVFSKLVTPVAAVMVVLAYFVVLVVTGELGKDDLSLVASIAMRRAKR</sequence>
<feature type="transmembrane region" description="Helical" evidence="6">
    <location>
        <begin position="464"/>
        <end position="482"/>
    </location>
</feature>
<accession>A0A0K1Q0V2</accession>
<evidence type="ECO:0000256" key="1">
    <source>
        <dbReference type="ARBA" id="ARBA00004651"/>
    </source>
</evidence>
<keyword evidence="2" id="KW-1003">Cell membrane</keyword>
<evidence type="ECO:0000313" key="8">
    <source>
        <dbReference type="Proteomes" id="UP000064967"/>
    </source>
</evidence>
<comment type="subcellular location">
    <subcellularLocation>
        <location evidence="1">Cell membrane</location>
        <topology evidence="1">Multi-pass membrane protein</topology>
    </subcellularLocation>
</comment>
<feature type="transmembrane region" description="Helical" evidence="6">
    <location>
        <begin position="294"/>
        <end position="315"/>
    </location>
</feature>
<keyword evidence="4 6" id="KW-1133">Transmembrane helix</keyword>
<keyword evidence="3 6" id="KW-0812">Transmembrane</keyword>
<dbReference type="InterPro" id="IPR050833">
    <property type="entry name" value="Poly_Biosynth_Transport"/>
</dbReference>
<feature type="transmembrane region" description="Helical" evidence="6">
    <location>
        <begin position="236"/>
        <end position="255"/>
    </location>
</feature>
<feature type="transmembrane region" description="Helical" evidence="6">
    <location>
        <begin position="429"/>
        <end position="452"/>
    </location>
</feature>
<dbReference type="EMBL" id="CP012333">
    <property type="protein sequence ID" value="AKU99413.1"/>
    <property type="molecule type" value="Genomic_DNA"/>
</dbReference>
<dbReference type="PANTHER" id="PTHR30250">
    <property type="entry name" value="PST FAMILY PREDICTED COLANIC ACID TRANSPORTER"/>
    <property type="match status" value="1"/>
</dbReference>
<feature type="transmembrane region" description="Helical" evidence="6">
    <location>
        <begin position="372"/>
        <end position="393"/>
    </location>
</feature>
<dbReference type="GO" id="GO:0005886">
    <property type="term" value="C:plasma membrane"/>
    <property type="evidence" value="ECO:0007669"/>
    <property type="project" value="UniProtKB-SubCell"/>
</dbReference>
<dbReference type="OrthoDB" id="5506032at2"/>
<dbReference type="Pfam" id="PF13440">
    <property type="entry name" value="Polysacc_synt_3"/>
    <property type="match status" value="1"/>
</dbReference>
<feature type="transmembrane region" description="Helical" evidence="6">
    <location>
        <begin position="127"/>
        <end position="147"/>
    </location>
</feature>
<dbReference type="PANTHER" id="PTHR30250:SF11">
    <property type="entry name" value="O-ANTIGEN TRANSPORTER-RELATED"/>
    <property type="match status" value="1"/>
</dbReference>
<dbReference type="AlphaFoldDB" id="A0A0K1Q0V2"/>
<name>A0A0K1Q0V2_9BACT</name>
<feature type="transmembrane region" description="Helical" evidence="6">
    <location>
        <begin position="194"/>
        <end position="216"/>
    </location>
</feature>
<keyword evidence="5 6" id="KW-0472">Membrane</keyword>
<evidence type="ECO:0000256" key="6">
    <source>
        <dbReference type="SAM" id="Phobius"/>
    </source>
</evidence>
<feature type="transmembrane region" description="Helical" evidence="6">
    <location>
        <begin position="95"/>
        <end position="115"/>
    </location>
</feature>
<evidence type="ECO:0000256" key="2">
    <source>
        <dbReference type="ARBA" id="ARBA00022475"/>
    </source>
</evidence>
<dbReference type="STRING" id="1391654.AKJ09_06077"/>
<reference evidence="7 8" key="1">
    <citation type="submission" date="2015-08" db="EMBL/GenBank/DDBJ databases">
        <authorList>
            <person name="Babu N.S."/>
            <person name="Beckwith C.J."/>
            <person name="Beseler K.G."/>
            <person name="Brison A."/>
            <person name="Carone J.V."/>
            <person name="Caskin T.P."/>
            <person name="Diamond M."/>
            <person name="Durham M.E."/>
            <person name="Foxe J.M."/>
            <person name="Go M."/>
            <person name="Henderson B.A."/>
            <person name="Jones I.B."/>
            <person name="McGettigan J.A."/>
            <person name="Micheletti S.J."/>
            <person name="Nasrallah M.E."/>
            <person name="Ortiz D."/>
            <person name="Piller C.R."/>
            <person name="Privatt S.R."/>
            <person name="Schneider S.L."/>
            <person name="Sharp S."/>
            <person name="Smith T.C."/>
            <person name="Stanton J.D."/>
            <person name="Ullery H.E."/>
            <person name="Wilson R.J."/>
            <person name="Serrano M.G."/>
            <person name="Buck G."/>
            <person name="Lee V."/>
            <person name="Wang Y."/>
            <person name="Carvalho R."/>
            <person name="Voegtly L."/>
            <person name="Shi R."/>
            <person name="Duckworth R."/>
            <person name="Johnson A."/>
            <person name="Loviza R."/>
            <person name="Walstead R."/>
            <person name="Shah Z."/>
            <person name="Kiflezghi M."/>
            <person name="Wade K."/>
            <person name="Ball S.L."/>
            <person name="Bradley K.W."/>
            <person name="Asai D.J."/>
            <person name="Bowman C.A."/>
            <person name="Russell D.A."/>
            <person name="Pope W.H."/>
            <person name="Jacobs-Sera D."/>
            <person name="Hendrix R.W."/>
            <person name="Hatfull G.F."/>
        </authorList>
    </citation>
    <scope>NUCLEOTIDE SEQUENCE [LARGE SCALE GENOMIC DNA]</scope>
    <source>
        <strain evidence="7 8">DSM 27648</strain>
    </source>
</reference>
<proteinExistence type="predicted"/>